<comment type="caution">
    <text evidence="11">The sequence shown here is derived from an EMBL/GenBank/DDBJ whole genome shotgun (WGS) entry which is preliminary data.</text>
</comment>
<protein>
    <recommendedName>
        <fullName evidence="3">Membrane protein insertase YidC</fullName>
    </recommendedName>
    <alternativeName>
        <fullName evidence="9">Foldase YidC</fullName>
    </alternativeName>
    <alternativeName>
        <fullName evidence="8">Membrane integrase YidC</fullName>
    </alternativeName>
</protein>
<dbReference type="InterPro" id="IPR028053">
    <property type="entry name" value="Membr_insert_YidC_N"/>
</dbReference>
<evidence type="ECO:0000256" key="1">
    <source>
        <dbReference type="ARBA" id="ARBA00004651"/>
    </source>
</evidence>
<evidence type="ECO:0000256" key="4">
    <source>
        <dbReference type="ARBA" id="ARBA00022448"/>
    </source>
</evidence>
<dbReference type="NCBIfam" id="TIGR03593">
    <property type="entry name" value="yidC_nterm"/>
    <property type="match status" value="1"/>
</dbReference>
<comment type="subcellular location">
    <subcellularLocation>
        <location evidence="1">Cell membrane</location>
        <topology evidence="1">Multi-pass membrane protein</topology>
    </subcellularLocation>
</comment>
<evidence type="ECO:0000256" key="7">
    <source>
        <dbReference type="ARBA" id="ARBA00023186"/>
    </source>
</evidence>
<keyword evidence="7" id="KW-0143">Chaperone</keyword>
<evidence type="ECO:0000256" key="2">
    <source>
        <dbReference type="ARBA" id="ARBA00010527"/>
    </source>
</evidence>
<keyword evidence="4" id="KW-0813">Transport</keyword>
<gene>
    <name evidence="11" type="ORF">S01H1_31438</name>
</gene>
<evidence type="ECO:0000313" key="11">
    <source>
        <dbReference type="EMBL" id="GAF90432.1"/>
    </source>
</evidence>
<dbReference type="InterPro" id="IPR038221">
    <property type="entry name" value="YidC_periplasmic_sf"/>
</dbReference>
<evidence type="ECO:0000256" key="8">
    <source>
        <dbReference type="ARBA" id="ARBA00033245"/>
    </source>
</evidence>
<dbReference type="EMBL" id="BARS01019397">
    <property type="protein sequence ID" value="GAF90432.1"/>
    <property type="molecule type" value="Genomic_DNA"/>
</dbReference>
<reference evidence="11" key="1">
    <citation type="journal article" date="2014" name="Front. Microbiol.">
        <title>High frequency of phylogenetically diverse reductive dehalogenase-homologous genes in deep subseafloor sedimentary metagenomes.</title>
        <authorList>
            <person name="Kawai M."/>
            <person name="Futagami T."/>
            <person name="Toyoda A."/>
            <person name="Takaki Y."/>
            <person name="Nishi S."/>
            <person name="Hori S."/>
            <person name="Arai W."/>
            <person name="Tsubouchi T."/>
            <person name="Morono Y."/>
            <person name="Uchiyama I."/>
            <person name="Ito T."/>
            <person name="Fujiyama A."/>
            <person name="Inagaki F."/>
            <person name="Takami H."/>
        </authorList>
    </citation>
    <scope>NUCLEOTIDE SEQUENCE</scope>
    <source>
        <strain evidence="11">Expedition CK06-06</strain>
    </source>
</reference>
<evidence type="ECO:0000256" key="10">
    <source>
        <dbReference type="SAM" id="MobiDB-lite"/>
    </source>
</evidence>
<feature type="compositionally biased region" description="Basic and acidic residues" evidence="10">
    <location>
        <begin position="40"/>
        <end position="53"/>
    </location>
</feature>
<organism evidence="11">
    <name type="scientific">marine sediment metagenome</name>
    <dbReference type="NCBI Taxonomy" id="412755"/>
    <lineage>
        <taxon>unclassified sequences</taxon>
        <taxon>metagenomes</taxon>
        <taxon>ecological metagenomes</taxon>
    </lineage>
</organism>
<evidence type="ECO:0000256" key="5">
    <source>
        <dbReference type="ARBA" id="ARBA00022475"/>
    </source>
</evidence>
<evidence type="ECO:0000256" key="3">
    <source>
        <dbReference type="ARBA" id="ARBA00015325"/>
    </source>
</evidence>
<dbReference type="GO" id="GO:0005886">
    <property type="term" value="C:plasma membrane"/>
    <property type="evidence" value="ECO:0007669"/>
    <property type="project" value="UniProtKB-SubCell"/>
</dbReference>
<feature type="region of interest" description="Disordered" evidence="10">
    <location>
        <begin position="30"/>
        <end position="77"/>
    </location>
</feature>
<dbReference type="Gene3D" id="2.70.98.90">
    <property type="match status" value="1"/>
</dbReference>
<keyword evidence="6" id="KW-0653">Protein transport</keyword>
<evidence type="ECO:0000256" key="6">
    <source>
        <dbReference type="ARBA" id="ARBA00022927"/>
    </source>
</evidence>
<evidence type="ECO:0000256" key="9">
    <source>
        <dbReference type="ARBA" id="ARBA00033342"/>
    </source>
</evidence>
<sequence>MEKRVLIAIVLSFLILILYQAFFIKKQPEPAIPPESITGIERKPEQKSAEKELLSPLATPEERVGAEEERDLQPISAQAEEEIRIETSLYQAVWSNRGGVLKSWRLRKHTDENKEDLDLVSGRSSELDMYPFSL</sequence>
<accession>X0TQK6</accession>
<name>X0TQK6_9ZZZZ</name>
<keyword evidence="5" id="KW-0472">Membrane</keyword>
<feature type="non-terminal residue" evidence="11">
    <location>
        <position position="134"/>
    </location>
</feature>
<proteinExistence type="inferred from homology"/>
<comment type="similarity">
    <text evidence="2">Belongs to the OXA1/ALB3/YidC family. Type 1 subfamily.</text>
</comment>
<keyword evidence="5" id="KW-1003">Cell membrane</keyword>
<dbReference type="GO" id="GO:0015031">
    <property type="term" value="P:protein transport"/>
    <property type="evidence" value="ECO:0007669"/>
    <property type="project" value="UniProtKB-KW"/>
</dbReference>
<dbReference type="AlphaFoldDB" id="X0TQK6"/>